<keyword evidence="2" id="KW-1185">Reference proteome</keyword>
<dbReference type="Proteomes" id="UP001198565">
    <property type="component" value="Unassembled WGS sequence"/>
</dbReference>
<proteinExistence type="predicted"/>
<dbReference type="EMBL" id="JAINVZ010000006">
    <property type="protein sequence ID" value="MBY8885489.1"/>
    <property type="molecule type" value="Genomic_DNA"/>
</dbReference>
<sequence>MRQSLARRARRRSSAGRERLRFDGWIAGVGTASGTRVVVGHWTRSPFGAFTDVMVERADGTRTLLAPTTAVARFVADTYTFDEVRVVPVAVRGGPGGGWSVTAGPLDLRFATGRRGTLGTLLRAVPGALAVRPSWCALLDVPARLLAGVRTYGGAGGGRREWYAARDLLPITAARTTFDGVDLGALRPVVPPVRFGFGSTPPGPCLVRVTSTVAVPGTRATAAGERRRRP</sequence>
<evidence type="ECO:0000313" key="2">
    <source>
        <dbReference type="Proteomes" id="UP001198565"/>
    </source>
</evidence>
<evidence type="ECO:0000313" key="1">
    <source>
        <dbReference type="EMBL" id="MBY8885489.1"/>
    </source>
</evidence>
<evidence type="ECO:0008006" key="3">
    <source>
        <dbReference type="Google" id="ProtNLM"/>
    </source>
</evidence>
<gene>
    <name evidence="1" type="ORF">K7472_11590</name>
</gene>
<protein>
    <recommendedName>
        <fullName evidence="3">Phosphodiesterase</fullName>
    </recommendedName>
</protein>
<organism evidence="1 2">
    <name type="scientific">Streptantibioticus parmotrematis</name>
    <dbReference type="NCBI Taxonomy" id="2873249"/>
    <lineage>
        <taxon>Bacteria</taxon>
        <taxon>Bacillati</taxon>
        <taxon>Actinomycetota</taxon>
        <taxon>Actinomycetes</taxon>
        <taxon>Kitasatosporales</taxon>
        <taxon>Streptomycetaceae</taxon>
        <taxon>Streptantibioticus</taxon>
    </lineage>
</organism>
<comment type="caution">
    <text evidence="1">The sequence shown here is derived from an EMBL/GenBank/DDBJ whole genome shotgun (WGS) entry which is preliminary data.</text>
</comment>
<dbReference type="RefSeq" id="WP_222976921.1">
    <property type="nucleotide sequence ID" value="NZ_JAINVZ010000006.1"/>
</dbReference>
<reference evidence="1 2" key="1">
    <citation type="submission" date="2021-08" db="EMBL/GenBank/DDBJ databases">
        <title>Streptomyces sp. PTM05 isolated from lichen.</title>
        <authorList>
            <person name="Somphong A."/>
            <person name="Phongsopitanun W."/>
            <person name="Tanasupawat S."/>
        </authorList>
    </citation>
    <scope>NUCLEOTIDE SEQUENCE [LARGE SCALE GENOMIC DNA]</scope>
    <source>
        <strain evidence="1 2">Ptm05</strain>
    </source>
</reference>
<name>A0ABS7QQL0_9ACTN</name>
<accession>A0ABS7QQL0</accession>